<dbReference type="AlphaFoldDB" id="A0A1M7SMP0"/>
<name>A0A1M7SMP0_9FIRM</name>
<sequence>MAIVDYPERIKKIKRQIAPWEIGAGVFKKDTPQEILKLHEELVEYLHSTYDSIQ</sequence>
<accession>A0A1M7SMP0</accession>
<evidence type="ECO:0000313" key="2">
    <source>
        <dbReference type="Proteomes" id="UP000184097"/>
    </source>
</evidence>
<dbReference type="RefSeq" id="WP_178297654.1">
    <property type="nucleotide sequence ID" value="NZ_FRDH01000008.1"/>
</dbReference>
<proteinExistence type="predicted"/>
<gene>
    <name evidence="1" type="ORF">SAMN02745247_02095</name>
</gene>
<protein>
    <submittedName>
        <fullName evidence="1">Uncharacterized protein</fullName>
    </submittedName>
</protein>
<evidence type="ECO:0000313" key="1">
    <source>
        <dbReference type="EMBL" id="SHN59713.1"/>
    </source>
</evidence>
<dbReference type="Proteomes" id="UP000184097">
    <property type="component" value="Unassembled WGS sequence"/>
</dbReference>
<dbReference type="EMBL" id="FRDH01000008">
    <property type="protein sequence ID" value="SHN59713.1"/>
    <property type="molecule type" value="Genomic_DNA"/>
</dbReference>
<reference evidence="1 2" key="1">
    <citation type="submission" date="2016-12" db="EMBL/GenBank/DDBJ databases">
        <authorList>
            <person name="Song W.-J."/>
            <person name="Kurnit D.M."/>
        </authorList>
    </citation>
    <scope>NUCLEOTIDE SEQUENCE [LARGE SCALE GENOMIC DNA]</scope>
    <source>
        <strain evidence="1 2">DSM 14810</strain>
    </source>
</reference>
<organism evidence="1 2">
    <name type="scientific">Butyrivibrio hungatei DSM 14810</name>
    <dbReference type="NCBI Taxonomy" id="1121132"/>
    <lineage>
        <taxon>Bacteria</taxon>
        <taxon>Bacillati</taxon>
        <taxon>Bacillota</taxon>
        <taxon>Clostridia</taxon>
        <taxon>Lachnospirales</taxon>
        <taxon>Lachnospiraceae</taxon>
        <taxon>Butyrivibrio</taxon>
    </lineage>
</organism>